<name>A0A183FYZ1_HELPZ</name>
<protein>
    <submittedName>
        <fullName evidence="2 4">Uncharacterized protein</fullName>
    </submittedName>
</protein>
<reference evidence="2 3" key="1">
    <citation type="submission" date="2018-11" db="EMBL/GenBank/DDBJ databases">
        <authorList>
            <consortium name="Pathogen Informatics"/>
        </authorList>
    </citation>
    <scope>NUCLEOTIDE SEQUENCE [LARGE SCALE GENOMIC DNA]</scope>
</reference>
<evidence type="ECO:0000313" key="3">
    <source>
        <dbReference type="Proteomes" id="UP000050761"/>
    </source>
</evidence>
<proteinExistence type="predicted"/>
<accession>A0A3P8ALS6</accession>
<accession>A0A183FYZ1</accession>
<gene>
    <name evidence="2" type="ORF">HPBE_LOCUS13914</name>
</gene>
<evidence type="ECO:0000256" key="1">
    <source>
        <dbReference type="SAM" id="SignalP"/>
    </source>
</evidence>
<sequence>MNFTMLLSFLLSLLVVGAFNVDYPQYYGGGYGAMRHALESDYAKYVTIP</sequence>
<feature type="chain" id="PRO_5044551767" evidence="1">
    <location>
        <begin position="19"/>
        <end position="49"/>
    </location>
</feature>
<keyword evidence="1" id="KW-0732">Signal</keyword>
<evidence type="ECO:0000313" key="4">
    <source>
        <dbReference type="WBParaSite" id="HPBE_0001391301-mRNA-1"/>
    </source>
</evidence>
<reference evidence="4" key="2">
    <citation type="submission" date="2019-09" db="UniProtKB">
        <authorList>
            <consortium name="WormBaseParasite"/>
        </authorList>
    </citation>
    <scope>IDENTIFICATION</scope>
</reference>
<dbReference type="Proteomes" id="UP000050761">
    <property type="component" value="Unassembled WGS sequence"/>
</dbReference>
<feature type="signal peptide" evidence="1">
    <location>
        <begin position="1"/>
        <end position="18"/>
    </location>
</feature>
<dbReference type="EMBL" id="UZAH01028127">
    <property type="protein sequence ID" value="VDO97847.1"/>
    <property type="molecule type" value="Genomic_DNA"/>
</dbReference>
<dbReference type="WBParaSite" id="HPBE_0001391301-mRNA-1">
    <property type="protein sequence ID" value="HPBE_0001391301-mRNA-1"/>
    <property type="gene ID" value="HPBE_0001391301"/>
</dbReference>
<organism evidence="3 4">
    <name type="scientific">Heligmosomoides polygyrus</name>
    <name type="common">Parasitic roundworm</name>
    <dbReference type="NCBI Taxonomy" id="6339"/>
    <lineage>
        <taxon>Eukaryota</taxon>
        <taxon>Metazoa</taxon>
        <taxon>Ecdysozoa</taxon>
        <taxon>Nematoda</taxon>
        <taxon>Chromadorea</taxon>
        <taxon>Rhabditida</taxon>
        <taxon>Rhabditina</taxon>
        <taxon>Rhabditomorpha</taxon>
        <taxon>Strongyloidea</taxon>
        <taxon>Heligmosomidae</taxon>
        <taxon>Heligmosomoides</taxon>
    </lineage>
</organism>
<evidence type="ECO:0000313" key="2">
    <source>
        <dbReference type="EMBL" id="VDO97847.1"/>
    </source>
</evidence>
<keyword evidence="3" id="KW-1185">Reference proteome</keyword>
<dbReference type="AlphaFoldDB" id="A0A183FYZ1"/>